<dbReference type="RefSeq" id="WP_316695190.1">
    <property type="nucleotide sequence ID" value="NZ_CP103836.1"/>
</dbReference>
<dbReference type="EMBL" id="CP103836">
    <property type="protein sequence ID" value="WOB49156.1"/>
    <property type="molecule type" value="Genomic_DNA"/>
</dbReference>
<evidence type="ECO:0000259" key="2">
    <source>
        <dbReference type="Pfam" id="PF20410"/>
    </source>
</evidence>
<dbReference type="Pfam" id="PF20410">
    <property type="entry name" value="X-Tfes_XVIPCD"/>
    <property type="match status" value="1"/>
</dbReference>
<organism evidence="3 4">
    <name type="scientific">Xanthomonas hydrangeae</name>
    <dbReference type="NCBI Taxonomy" id="2775159"/>
    <lineage>
        <taxon>Bacteria</taxon>
        <taxon>Pseudomonadati</taxon>
        <taxon>Pseudomonadota</taxon>
        <taxon>Gammaproteobacteria</taxon>
        <taxon>Lysobacterales</taxon>
        <taxon>Lysobacteraceae</taxon>
        <taxon>Xanthomonas</taxon>
    </lineage>
</organism>
<gene>
    <name evidence="3" type="ORF">NYR97_18350</name>
</gene>
<feature type="region of interest" description="Disordered" evidence="1">
    <location>
        <begin position="614"/>
        <end position="642"/>
    </location>
</feature>
<evidence type="ECO:0000256" key="1">
    <source>
        <dbReference type="SAM" id="MobiDB-lite"/>
    </source>
</evidence>
<evidence type="ECO:0000313" key="3">
    <source>
        <dbReference type="EMBL" id="WOB49156.1"/>
    </source>
</evidence>
<protein>
    <recommendedName>
        <fullName evidence="2">X-Tfes XVIPCD domain-containing protein</fullName>
    </recommendedName>
</protein>
<dbReference type="InterPro" id="IPR046519">
    <property type="entry name" value="X-Tfes_XVIPCD"/>
</dbReference>
<sequence>MNDATRQTRSADIAALAQATDASGNVDLTAYQACRLIYSHQSMDGLDARDVVNDIMRSPVYASEQGREQVGPLVDAISARLAPAEARRFGAALDAANVNESWVERNYESYIEEPVTAGYSAASTKASQALGWTDTQVSDNLAAARSWASEARDNPQNSYLDRAVARLAGSAAGEAQDSYGAMKGATTHGLGMIGDTVDLAKFAHQFSTDRDFRNLVIGAASIYANDAIEDPGKVPRDIKHAAVGAWNEWEAGLEKATKQGKEQEYLGEAKGAAAIEIIATFVPATKLAKLANVAKAVDVAEDLAPAAEKIAERVEAQSAKELGGEIATDGQRVHVQGSAAAGGAEASAAERMIGRVEMQSGKELAPEIIELVHNAQRVQSKGGAAADGTDLMFHGLAGMKRSQGELGELVDGLRKTGNLDGLLRSGALSPKELGYLARKDITAFDGDVPFDKAIEAHIGKRELSALKDHEVGDIGEAFVSHDLARKGYTDLVAIQNNSGHGVDVVGINPETMKWESFEVKASVQGIARKQGGDPEEFLIDRINKAANRQGLWAPKNVWEQEAQLTAERILDETRNRTTGKLDIEAKWARVNIERDPATGAIKGEPEIEKWKTPIERQQDRQIERSLRQESNSQKTPVDDGHPDFALYQQIKGKVTELDHQNGRTFDATSERMTASLLTLAKDNGLTRVDHVLLSNATDKLTAAQNVFVVQGLPSDPAKLRADMPTVQAANTPVEQSFNQLEQINQRLAQQQIEQQTLDQAQSQSSPHPRMV</sequence>
<feature type="compositionally biased region" description="Basic and acidic residues" evidence="1">
    <location>
        <begin position="614"/>
        <end position="627"/>
    </location>
</feature>
<keyword evidence="4" id="KW-1185">Reference proteome</keyword>
<reference evidence="3 4" key="1">
    <citation type="submission" date="2022-08" db="EMBL/GenBank/DDBJ databases">
        <title>Whole genome sequencing-based tracing of a 2022 introduction and outbreak of Xanthomonas hortorum pv. pelargonii.</title>
        <authorList>
            <person name="Iruegas-Bocardo F."/>
            <person name="Weisberg A.K."/>
            <person name="Riutta E.R."/>
            <person name="Kilday K."/>
            <person name="Bonkowski J.C."/>
            <person name="Creswell T."/>
            <person name="Daughtrey M.L."/>
            <person name="Rane K."/>
            <person name="Grunwald N.J."/>
            <person name="Chang J.H."/>
            <person name="Putnam M.L."/>
        </authorList>
    </citation>
    <scope>NUCLEOTIDE SEQUENCE [LARGE SCALE GENOMIC DNA]</scope>
    <source>
        <strain evidence="3 4">22-323</strain>
    </source>
</reference>
<dbReference type="Proteomes" id="UP001302716">
    <property type="component" value="Chromosome"/>
</dbReference>
<name>A0AAU0BAZ5_9XANT</name>
<proteinExistence type="predicted"/>
<feature type="domain" description="X-Tfes XVIPCD" evidence="2">
    <location>
        <begin position="638"/>
        <end position="742"/>
    </location>
</feature>
<evidence type="ECO:0000313" key="4">
    <source>
        <dbReference type="Proteomes" id="UP001302716"/>
    </source>
</evidence>
<accession>A0AAU0BAZ5</accession>
<feature type="region of interest" description="Disordered" evidence="1">
    <location>
        <begin position="751"/>
        <end position="771"/>
    </location>
</feature>
<dbReference type="AlphaFoldDB" id="A0AAU0BAZ5"/>